<evidence type="ECO:0000256" key="5">
    <source>
        <dbReference type="ARBA" id="ARBA00023040"/>
    </source>
</evidence>
<evidence type="ECO:0000256" key="8">
    <source>
        <dbReference type="ARBA" id="ARBA00023224"/>
    </source>
</evidence>
<dbReference type="EMBL" id="UYSG01000017">
    <property type="protein sequence ID" value="VDL11791.1"/>
    <property type="molecule type" value="Genomic_DNA"/>
</dbReference>
<dbReference type="PANTHER" id="PTHR45695">
    <property type="entry name" value="LEUCOKININ RECEPTOR-RELATED"/>
    <property type="match status" value="1"/>
</dbReference>
<feature type="transmembrane region" description="Helical" evidence="9">
    <location>
        <begin position="187"/>
        <end position="210"/>
    </location>
</feature>
<evidence type="ECO:0000256" key="4">
    <source>
        <dbReference type="ARBA" id="ARBA00022989"/>
    </source>
</evidence>
<dbReference type="InterPro" id="IPR000276">
    <property type="entry name" value="GPCR_Rhodpsn"/>
</dbReference>
<evidence type="ECO:0000256" key="3">
    <source>
        <dbReference type="ARBA" id="ARBA00022692"/>
    </source>
</evidence>
<dbReference type="Gene3D" id="1.20.1070.10">
    <property type="entry name" value="Rhodopsin 7-helix transmembrane proteins"/>
    <property type="match status" value="1"/>
</dbReference>
<keyword evidence="6 9" id="KW-0472">Membrane</keyword>
<feature type="transmembrane region" description="Helical" evidence="9">
    <location>
        <begin position="63"/>
        <end position="89"/>
    </location>
</feature>
<dbReference type="AlphaFoldDB" id="A0A0R3S7W2"/>
<dbReference type="PRINTS" id="PR00237">
    <property type="entry name" value="GPCRRHODOPSN"/>
</dbReference>
<keyword evidence="7" id="KW-0675">Receptor</keyword>
<evidence type="ECO:0000256" key="1">
    <source>
        <dbReference type="ARBA" id="ARBA00004141"/>
    </source>
</evidence>
<evidence type="ECO:0000256" key="6">
    <source>
        <dbReference type="ARBA" id="ARBA00023136"/>
    </source>
</evidence>
<dbReference type="PRINTS" id="PR01012">
    <property type="entry name" value="NRPEPTIDEYR"/>
</dbReference>
<feature type="transmembrane region" description="Helical" evidence="9">
    <location>
        <begin position="33"/>
        <end position="51"/>
    </location>
</feature>
<evidence type="ECO:0000313" key="14">
    <source>
        <dbReference type="Proteomes" id="UP000321570"/>
    </source>
</evidence>
<dbReference type="Proteomes" id="UP000321570">
    <property type="component" value="Unassembled WGS sequence"/>
</dbReference>
<proteinExistence type="inferred from homology"/>
<dbReference type="STRING" id="6216.A0A0R3S7W2"/>
<dbReference type="GO" id="GO:0005886">
    <property type="term" value="C:plasma membrane"/>
    <property type="evidence" value="ECO:0007669"/>
    <property type="project" value="TreeGrafter"/>
</dbReference>
<feature type="transmembrane region" description="Helical" evidence="9">
    <location>
        <begin position="101"/>
        <end position="122"/>
    </location>
</feature>
<dbReference type="InterPro" id="IPR017452">
    <property type="entry name" value="GPCR_Rhodpsn_7TM"/>
</dbReference>
<organism evidence="15">
    <name type="scientific">Hymenolepis diminuta</name>
    <name type="common">Rat tapeworm</name>
    <dbReference type="NCBI Taxonomy" id="6216"/>
    <lineage>
        <taxon>Eukaryota</taxon>
        <taxon>Metazoa</taxon>
        <taxon>Spiralia</taxon>
        <taxon>Lophotrochozoa</taxon>
        <taxon>Platyhelminthes</taxon>
        <taxon>Cestoda</taxon>
        <taxon>Eucestoda</taxon>
        <taxon>Cyclophyllidea</taxon>
        <taxon>Hymenolepididae</taxon>
        <taxon>Hymenolepis</taxon>
    </lineage>
</organism>
<comment type="similarity">
    <text evidence="2">Belongs to the G-protein coupled receptor 1 family.</text>
</comment>
<dbReference type="EMBL" id="CABIJS010000055">
    <property type="protein sequence ID" value="VUZ41186.1"/>
    <property type="molecule type" value="Genomic_DNA"/>
</dbReference>
<dbReference type="WBParaSite" id="HDID_0000017201-mRNA-1">
    <property type="protein sequence ID" value="HDID_0000017201-mRNA-1"/>
    <property type="gene ID" value="HDID_0000017201"/>
</dbReference>
<keyword evidence="3 9" id="KW-0812">Transmembrane</keyword>
<dbReference type="GO" id="GO:0004983">
    <property type="term" value="F:neuropeptide Y receptor activity"/>
    <property type="evidence" value="ECO:0007669"/>
    <property type="project" value="InterPro"/>
</dbReference>
<evidence type="ECO:0000259" key="10">
    <source>
        <dbReference type="PROSITE" id="PS50262"/>
    </source>
</evidence>
<keyword evidence="8" id="KW-0807">Transducer</keyword>
<keyword evidence="4 9" id="KW-1133">Transmembrane helix</keyword>
<evidence type="ECO:0000313" key="12">
    <source>
        <dbReference type="EMBL" id="VUZ41186.1"/>
    </source>
</evidence>
<gene>
    <name evidence="11" type="ORF">HDID_LOCUS173</name>
    <name evidence="12" type="ORF">WMSIL1_LOCUS2077</name>
</gene>
<evidence type="ECO:0000256" key="2">
    <source>
        <dbReference type="ARBA" id="ARBA00010663"/>
    </source>
</evidence>
<evidence type="ECO:0000256" key="9">
    <source>
        <dbReference type="SAM" id="Phobius"/>
    </source>
</evidence>
<feature type="transmembrane region" description="Helical" evidence="9">
    <location>
        <begin position="143"/>
        <end position="167"/>
    </location>
</feature>
<keyword evidence="14" id="KW-1185">Reference proteome</keyword>
<reference evidence="15" key="1">
    <citation type="submission" date="2017-02" db="UniProtKB">
        <authorList>
            <consortium name="WormBaseParasite"/>
        </authorList>
    </citation>
    <scope>IDENTIFICATION</scope>
</reference>
<dbReference type="OrthoDB" id="10053194at2759"/>
<evidence type="ECO:0000313" key="13">
    <source>
        <dbReference type="Proteomes" id="UP000274504"/>
    </source>
</evidence>
<evidence type="ECO:0000313" key="15">
    <source>
        <dbReference type="WBParaSite" id="HDID_0000017201-mRNA-1"/>
    </source>
</evidence>
<keyword evidence="5" id="KW-0297">G-protein coupled receptor</keyword>
<dbReference type="Proteomes" id="UP000274504">
    <property type="component" value="Unassembled WGS sequence"/>
</dbReference>
<dbReference type="PROSITE" id="PS50262">
    <property type="entry name" value="G_PROTEIN_RECEP_F1_2"/>
    <property type="match status" value="1"/>
</dbReference>
<reference evidence="11 13" key="2">
    <citation type="submission" date="2018-11" db="EMBL/GenBank/DDBJ databases">
        <authorList>
            <consortium name="Pathogen Informatics"/>
        </authorList>
    </citation>
    <scope>NUCLEOTIDE SEQUENCE [LARGE SCALE GENOMIC DNA]</scope>
</reference>
<evidence type="ECO:0000313" key="11">
    <source>
        <dbReference type="EMBL" id="VDL11791.1"/>
    </source>
</evidence>
<dbReference type="InterPro" id="IPR000611">
    <property type="entry name" value="NPY_rcpt"/>
</dbReference>
<sequence length="335" mass="38239">MSNEILKDNFNDSHWGPMEAFSLGLKLGLSLPYIPLMFIALIGNSLVCYVIHRYLQHSVTNIFLYNLSLTDILTTLAVIPISAVADIWLDSWPFGEAMCKIVPFIQCLTVTLTAFTHVLISCDRFLIVFWPLQRRRLLTPKKAKFVLLGLWLTASVQAIPNAIVGYLEKDRSLRCAESWDQEQSKAYTLTLMILQYFIPLALLICSYSVIVWKLNSTQVGGVISVSRTGMAVRSKRKMVKMMIAVSAIYAISQLPRHVIYLYGTIVEWNSRVFAIAWTFSTLLSSSASCYNPFIYAWMNQTYRTGFSRVLCFCCNKWKNKNELEGRIKSRSMEEV</sequence>
<protein>
    <submittedName>
        <fullName evidence="15">G_PROTEIN_RECEP_F1_2 domain-containing protein</fullName>
    </submittedName>
</protein>
<dbReference type="PANTHER" id="PTHR45695:SF9">
    <property type="entry name" value="LEUCOKININ RECEPTOR"/>
    <property type="match status" value="1"/>
</dbReference>
<feature type="transmembrane region" description="Helical" evidence="9">
    <location>
        <begin position="243"/>
        <end position="262"/>
    </location>
</feature>
<dbReference type="Pfam" id="PF00001">
    <property type="entry name" value="7tm_1"/>
    <property type="match status" value="1"/>
</dbReference>
<comment type="subcellular location">
    <subcellularLocation>
        <location evidence="1">Membrane</location>
        <topology evidence="1">Multi-pass membrane protein</topology>
    </subcellularLocation>
</comment>
<evidence type="ECO:0000256" key="7">
    <source>
        <dbReference type="ARBA" id="ARBA00023170"/>
    </source>
</evidence>
<feature type="domain" description="G-protein coupled receptors family 1 profile" evidence="10">
    <location>
        <begin position="43"/>
        <end position="295"/>
    </location>
</feature>
<reference evidence="12 14" key="3">
    <citation type="submission" date="2019-07" db="EMBL/GenBank/DDBJ databases">
        <authorList>
            <person name="Jastrzebski P J."/>
            <person name="Paukszto L."/>
            <person name="Jastrzebski P J."/>
        </authorList>
    </citation>
    <scope>NUCLEOTIDE SEQUENCE [LARGE SCALE GENOMIC DNA]</scope>
    <source>
        <strain evidence="12 14">WMS-il1</strain>
    </source>
</reference>
<name>A0A0R3S7W2_HYMDI</name>
<dbReference type="SUPFAM" id="SSF81321">
    <property type="entry name" value="Family A G protein-coupled receptor-like"/>
    <property type="match status" value="1"/>
</dbReference>
<feature type="transmembrane region" description="Helical" evidence="9">
    <location>
        <begin position="274"/>
        <end position="298"/>
    </location>
</feature>
<accession>A0A0R3S7W2</accession>